<accession>A0A2A2D7V5</accession>
<dbReference type="RefSeq" id="WP_095582025.1">
    <property type="nucleotide sequence ID" value="NZ_JAJQQS010000012.1"/>
</dbReference>
<organism evidence="2 3">
    <name type="scientific">Streptomyces albireticuli</name>
    <dbReference type="NCBI Taxonomy" id="1940"/>
    <lineage>
        <taxon>Bacteria</taxon>
        <taxon>Bacillati</taxon>
        <taxon>Actinomycetota</taxon>
        <taxon>Actinomycetes</taxon>
        <taxon>Kitasatosporales</taxon>
        <taxon>Streptomycetaceae</taxon>
        <taxon>Streptomyces</taxon>
    </lineage>
</organism>
<evidence type="ECO:0000313" key="2">
    <source>
        <dbReference type="EMBL" id="PAU47527.1"/>
    </source>
</evidence>
<protein>
    <submittedName>
        <fullName evidence="2">Uncharacterized protein</fullName>
    </submittedName>
</protein>
<proteinExistence type="predicted"/>
<dbReference type="Proteomes" id="UP000218944">
    <property type="component" value="Unassembled WGS sequence"/>
</dbReference>
<keyword evidence="3" id="KW-1185">Reference proteome</keyword>
<dbReference type="EMBL" id="NSJV01000357">
    <property type="protein sequence ID" value="PAU47527.1"/>
    <property type="molecule type" value="Genomic_DNA"/>
</dbReference>
<name>A0A2A2D7V5_9ACTN</name>
<feature type="transmembrane region" description="Helical" evidence="1">
    <location>
        <begin position="37"/>
        <end position="57"/>
    </location>
</feature>
<keyword evidence="1" id="KW-0472">Membrane</keyword>
<evidence type="ECO:0000313" key="3">
    <source>
        <dbReference type="Proteomes" id="UP000218944"/>
    </source>
</evidence>
<sequence>MVNSYEQRLAITIGGLLLLGGTLVCQAVTGTWVTFTAGAALIIVTYVVPMAHEELAVRRFARRLRRATSPTADDGIDG</sequence>
<comment type="caution">
    <text evidence="2">The sequence shown here is derived from an EMBL/GenBank/DDBJ whole genome shotgun (WGS) entry which is preliminary data.</text>
</comment>
<keyword evidence="1" id="KW-0812">Transmembrane</keyword>
<gene>
    <name evidence="2" type="ORF">CK936_18215</name>
</gene>
<dbReference type="AlphaFoldDB" id="A0A2A2D7V5"/>
<reference evidence="2 3" key="1">
    <citation type="submission" date="2017-08" db="EMBL/GenBank/DDBJ databases">
        <title>Genome sequence of Streptomyces albireticuli NRRL B-1670.</title>
        <authorList>
            <person name="Graham D.E."/>
            <person name="Mahan K.M."/>
            <person name="Klingeman D.M."/>
            <person name="Hettich R.L."/>
            <person name="Parry R.J."/>
            <person name="Spain J.C."/>
        </authorList>
    </citation>
    <scope>NUCLEOTIDE SEQUENCE [LARGE SCALE GENOMIC DNA]</scope>
    <source>
        <strain evidence="2 3">NRRL B-1670</strain>
    </source>
</reference>
<keyword evidence="1" id="KW-1133">Transmembrane helix</keyword>
<evidence type="ECO:0000256" key="1">
    <source>
        <dbReference type="SAM" id="Phobius"/>
    </source>
</evidence>